<dbReference type="GO" id="GO:0016887">
    <property type="term" value="F:ATP hydrolysis activity"/>
    <property type="evidence" value="ECO:0007669"/>
    <property type="project" value="InterPro"/>
</dbReference>
<proteinExistence type="inferred from homology"/>
<dbReference type="InterPro" id="IPR003593">
    <property type="entry name" value="AAA+_ATPase"/>
</dbReference>
<evidence type="ECO:0000313" key="6">
    <source>
        <dbReference type="EMBL" id="ALC83546.1"/>
    </source>
</evidence>
<dbReference type="InterPro" id="IPR003439">
    <property type="entry name" value="ABC_transporter-like_ATP-bd"/>
</dbReference>
<name>A0A0M3RAP2_9BACI</name>
<dbReference type="InterPro" id="IPR017871">
    <property type="entry name" value="ABC_transporter-like_CS"/>
</dbReference>
<evidence type="ECO:0000256" key="2">
    <source>
        <dbReference type="ARBA" id="ARBA00022448"/>
    </source>
</evidence>
<evidence type="ECO:0000256" key="1">
    <source>
        <dbReference type="ARBA" id="ARBA00005417"/>
    </source>
</evidence>
<dbReference type="Pfam" id="PF00005">
    <property type="entry name" value="ABC_tran"/>
    <property type="match status" value="1"/>
</dbReference>
<dbReference type="STRING" id="1441095.AM592_19920"/>
<feature type="domain" description="ABC transporter" evidence="5">
    <location>
        <begin position="6"/>
        <end position="234"/>
    </location>
</feature>
<evidence type="ECO:0000256" key="3">
    <source>
        <dbReference type="ARBA" id="ARBA00022741"/>
    </source>
</evidence>
<keyword evidence="4 6" id="KW-0067">ATP-binding</keyword>
<dbReference type="PANTHER" id="PTHR43335">
    <property type="entry name" value="ABC TRANSPORTER, ATP-BINDING PROTEIN"/>
    <property type="match status" value="1"/>
</dbReference>
<dbReference type="Gene3D" id="3.40.50.300">
    <property type="entry name" value="P-loop containing nucleotide triphosphate hydrolases"/>
    <property type="match status" value="1"/>
</dbReference>
<dbReference type="EMBL" id="CP012600">
    <property type="protein sequence ID" value="ALC83546.1"/>
    <property type="molecule type" value="Genomic_DNA"/>
</dbReference>
<evidence type="ECO:0000256" key="4">
    <source>
        <dbReference type="ARBA" id="ARBA00022840"/>
    </source>
</evidence>
<dbReference type="SMART" id="SM00382">
    <property type="entry name" value="AAA"/>
    <property type="match status" value="1"/>
</dbReference>
<dbReference type="Proteomes" id="UP000067625">
    <property type="component" value="Chromosome"/>
</dbReference>
<keyword evidence="2" id="KW-0813">Transport</keyword>
<dbReference type="RefSeq" id="WP_053605398.1">
    <property type="nucleotide sequence ID" value="NZ_CP012600.1"/>
</dbReference>
<dbReference type="PROSITE" id="PS50893">
    <property type="entry name" value="ABC_TRANSPORTER_2"/>
    <property type="match status" value="1"/>
</dbReference>
<dbReference type="OrthoDB" id="9804819at2"/>
<dbReference type="PANTHER" id="PTHR43335:SF8">
    <property type="entry name" value="ABC TRANSPORTER, ATP-BINDING PROTEIN"/>
    <property type="match status" value="1"/>
</dbReference>
<accession>A0A0M3RAP2</accession>
<keyword evidence="3" id="KW-0547">Nucleotide-binding</keyword>
<protein>
    <submittedName>
        <fullName evidence="6">Bacitracin ABC transporter ATP-binding protein</fullName>
    </submittedName>
</protein>
<dbReference type="PATRIC" id="fig|1441095.3.peg.4407"/>
<comment type="similarity">
    <text evidence="1">Belongs to the ABC transporter superfamily.</text>
</comment>
<evidence type="ECO:0000313" key="7">
    <source>
        <dbReference type="Proteomes" id="UP000067625"/>
    </source>
</evidence>
<dbReference type="AlphaFoldDB" id="A0A0M3RAP2"/>
<keyword evidence="7" id="KW-1185">Reference proteome</keyword>
<reference evidence="7" key="1">
    <citation type="submission" date="2015-08" db="EMBL/GenBank/DDBJ databases">
        <title>Genome sequencing project for genomic taxonomy and phylogenomics of Bacillus-like bacteria.</title>
        <authorList>
            <person name="Liu B."/>
            <person name="Wang J."/>
            <person name="Zhu Y."/>
            <person name="Liu G."/>
            <person name="Chen Q."/>
            <person name="Chen Z."/>
            <person name="Lan J."/>
            <person name="Che J."/>
            <person name="Ge C."/>
            <person name="Shi H."/>
            <person name="Pan Z."/>
            <person name="Liu X."/>
        </authorList>
    </citation>
    <scope>NUCLEOTIDE SEQUENCE [LARGE SCALE GENOMIC DNA]</scope>
    <source>
        <strain evidence="7">FJAT-4402</strain>
    </source>
</reference>
<sequence>MQNWVLETEGLTRRFDQQTAVDSISLHVPKGRIYGLLGRNGAGKTTTLRMIMGLVRPTSGEIRMFDHNVNQYTKQIYHRIGSLIETPGFYQNLTGSENLAILARLRGIHRRDAIRYALSRVGLDNEPRKMVSQYSLGMKQRLGIAAAIMHEPELLILDEPINGLDPIGIQEMRKFLTDLCDEKQVTIVISSHILSEIEHVADHIGVIHEGKLLEEASVSELRKRNRKYLQFQVSNEKKAAILLETHFQIQDYEIHEKGTIRVYSHLGQQGKINRIFVEQGIEVSGIMVSEDNLEDYFIKLIGGGTIG</sequence>
<evidence type="ECO:0000259" key="5">
    <source>
        <dbReference type="PROSITE" id="PS50893"/>
    </source>
</evidence>
<dbReference type="CDD" id="cd03268">
    <property type="entry name" value="ABC_BcrA_bacitracin_resist"/>
    <property type="match status" value="1"/>
</dbReference>
<dbReference type="PROSITE" id="PS00211">
    <property type="entry name" value="ABC_TRANSPORTER_1"/>
    <property type="match status" value="1"/>
</dbReference>
<gene>
    <name evidence="6" type="ORF">AM592_19920</name>
</gene>
<dbReference type="GO" id="GO:0005524">
    <property type="term" value="F:ATP binding"/>
    <property type="evidence" value="ECO:0007669"/>
    <property type="project" value="UniProtKB-KW"/>
</dbReference>
<reference evidence="6 7" key="2">
    <citation type="journal article" date="2016" name="Int. J. Syst. Evol. Microbiol.">
        <title>Bacillus gobiensis sp. nov., isolated from a soil sample.</title>
        <authorList>
            <person name="Liu B."/>
            <person name="Liu G.H."/>
            <person name="Cetin S."/>
            <person name="Schumann P."/>
            <person name="Pan Z.Z."/>
            <person name="Chen Q.Q."/>
        </authorList>
    </citation>
    <scope>NUCLEOTIDE SEQUENCE [LARGE SCALE GENOMIC DNA]</scope>
    <source>
        <strain evidence="6 7">FJAT-4402</strain>
    </source>
</reference>
<dbReference type="SUPFAM" id="SSF52540">
    <property type="entry name" value="P-loop containing nucleoside triphosphate hydrolases"/>
    <property type="match status" value="1"/>
</dbReference>
<organism evidence="6 7">
    <name type="scientific">Bacillus gobiensis</name>
    <dbReference type="NCBI Taxonomy" id="1441095"/>
    <lineage>
        <taxon>Bacteria</taxon>
        <taxon>Bacillati</taxon>
        <taxon>Bacillota</taxon>
        <taxon>Bacilli</taxon>
        <taxon>Bacillales</taxon>
        <taxon>Bacillaceae</taxon>
        <taxon>Bacillus</taxon>
    </lineage>
</organism>
<dbReference type="InterPro" id="IPR027417">
    <property type="entry name" value="P-loop_NTPase"/>
</dbReference>